<accession>A0A9X1XDU2</accession>
<dbReference type="RefSeq" id="WP_248252726.1">
    <property type="nucleotide sequence ID" value="NZ_JAIWJX010000002.1"/>
</dbReference>
<dbReference type="AlphaFoldDB" id="A0A9X1XDU2"/>
<comment type="caution">
    <text evidence="3">The sequence shown here is derived from an EMBL/GenBank/DDBJ whole genome shotgun (WGS) entry which is preliminary data.</text>
</comment>
<organism evidence="3 4">
    <name type="scientific">Fictibacillus marinisediminis</name>
    <dbReference type="NCBI Taxonomy" id="2878389"/>
    <lineage>
        <taxon>Bacteria</taxon>
        <taxon>Bacillati</taxon>
        <taxon>Bacillota</taxon>
        <taxon>Bacilli</taxon>
        <taxon>Bacillales</taxon>
        <taxon>Fictibacillaceae</taxon>
        <taxon>Fictibacillus</taxon>
    </lineage>
</organism>
<evidence type="ECO:0000313" key="3">
    <source>
        <dbReference type="EMBL" id="MCK6257205.1"/>
    </source>
</evidence>
<dbReference type="InterPro" id="IPR050114">
    <property type="entry name" value="UPF0173_UPF0282_UlaG_hydrolase"/>
</dbReference>
<gene>
    <name evidence="3" type="ORF">LCY76_11425</name>
</gene>
<dbReference type="Gene3D" id="3.60.15.10">
    <property type="entry name" value="Ribonuclease Z/Hydroxyacylglutathione hydrolase-like"/>
    <property type="match status" value="1"/>
</dbReference>
<dbReference type="Proteomes" id="UP001139011">
    <property type="component" value="Unassembled WGS sequence"/>
</dbReference>
<protein>
    <submittedName>
        <fullName evidence="3">MBL fold metallo-hydrolase</fullName>
    </submittedName>
</protein>
<evidence type="ECO:0000313" key="4">
    <source>
        <dbReference type="Proteomes" id="UP001139011"/>
    </source>
</evidence>
<reference evidence="3" key="1">
    <citation type="submission" date="2021-09" db="EMBL/GenBank/DDBJ databases">
        <title>Genome analysis of Fictibacillus sp. KIGAM418 isolated from marine sediment.</title>
        <authorList>
            <person name="Seo M.-J."/>
            <person name="Cho E.-S."/>
            <person name="Hwang C.Y."/>
        </authorList>
    </citation>
    <scope>NUCLEOTIDE SEQUENCE</scope>
    <source>
        <strain evidence="3">KIGAM418</strain>
    </source>
</reference>
<dbReference type="GO" id="GO:0016787">
    <property type="term" value="F:hydrolase activity"/>
    <property type="evidence" value="ECO:0007669"/>
    <property type="project" value="UniProtKB-KW"/>
</dbReference>
<proteinExistence type="predicted"/>
<evidence type="ECO:0000259" key="2">
    <source>
        <dbReference type="Pfam" id="PF12706"/>
    </source>
</evidence>
<feature type="domain" description="Metallo-beta-lactamase" evidence="2">
    <location>
        <begin position="34"/>
        <end position="215"/>
    </location>
</feature>
<dbReference type="PANTHER" id="PTHR43546:SF9">
    <property type="entry name" value="L-ASCORBATE-6-PHOSPHATE LACTONASE ULAG-RELATED"/>
    <property type="match status" value="1"/>
</dbReference>
<dbReference type="EMBL" id="JAIWJX010000002">
    <property type="protein sequence ID" value="MCK6257205.1"/>
    <property type="molecule type" value="Genomic_DNA"/>
</dbReference>
<dbReference type="SUPFAM" id="SSF56281">
    <property type="entry name" value="Metallo-hydrolase/oxidoreductase"/>
    <property type="match status" value="1"/>
</dbReference>
<dbReference type="InterPro" id="IPR001279">
    <property type="entry name" value="Metallo-B-lactamas"/>
</dbReference>
<name>A0A9X1XDU2_9BACL</name>
<dbReference type="PANTHER" id="PTHR43546">
    <property type="entry name" value="UPF0173 METAL-DEPENDENT HYDROLASE MJ1163-RELATED"/>
    <property type="match status" value="1"/>
</dbReference>
<keyword evidence="1" id="KW-0378">Hydrolase</keyword>
<keyword evidence="4" id="KW-1185">Reference proteome</keyword>
<evidence type="ECO:0000256" key="1">
    <source>
        <dbReference type="ARBA" id="ARBA00022801"/>
    </source>
</evidence>
<sequence>MNIRLIRNATLVIDYAGTTFLMDPFFADKGTIPPFPDSANQDKANPLVSLPYSIEELISADAVIVTHLHPDHFDDTAKKALPKDIIIFAQNDRDAEKIRKDGFQNVKSLEQECLIGDIKLARTDGQHGIGEITKRTGKVSGVVFTHPKEKTLYAAGDTVWCDDVKEALLNHDPEVIVVNAGAAQFLKGGPITMTKEDVYETYRAAPGAKIFVCHMEALNHCLLTREELDHYCSDLGMSSQVLIPRDGNSCFF</sequence>
<dbReference type="InterPro" id="IPR036866">
    <property type="entry name" value="RibonucZ/Hydroxyglut_hydro"/>
</dbReference>
<dbReference type="Pfam" id="PF12706">
    <property type="entry name" value="Lactamase_B_2"/>
    <property type="match status" value="1"/>
</dbReference>